<dbReference type="Pfam" id="PF00149">
    <property type="entry name" value="Metallophos"/>
    <property type="match status" value="1"/>
</dbReference>
<dbReference type="InterPro" id="IPR041805">
    <property type="entry name" value="ASMase/PPN1_MPP"/>
</dbReference>
<dbReference type="SUPFAM" id="SSF58104">
    <property type="entry name" value="Methyl-accepting chemotaxis protein (MCP) signaling domain"/>
    <property type="match status" value="1"/>
</dbReference>
<dbReference type="GeneID" id="100372584"/>
<dbReference type="CDD" id="cd00842">
    <property type="entry name" value="MPP_ASMase"/>
    <property type="match status" value="1"/>
</dbReference>
<keyword evidence="5" id="KW-1185">Reference proteome</keyword>
<dbReference type="Proteomes" id="UP000694865">
    <property type="component" value="Unplaced"/>
</dbReference>
<evidence type="ECO:0000256" key="2">
    <source>
        <dbReference type="ARBA" id="ARBA00022801"/>
    </source>
</evidence>
<feature type="domain" description="Calcineurin-like phosphoesterase" evidence="4">
    <location>
        <begin position="16"/>
        <end position="160"/>
    </location>
</feature>
<comment type="similarity">
    <text evidence="1">Belongs to the acid sphingomyelinase family.</text>
</comment>
<evidence type="ECO:0000259" key="4">
    <source>
        <dbReference type="Pfam" id="PF00149"/>
    </source>
</evidence>
<reference evidence="6" key="1">
    <citation type="submission" date="2025-08" db="UniProtKB">
        <authorList>
            <consortium name="RefSeq"/>
        </authorList>
    </citation>
    <scope>IDENTIFICATION</scope>
    <source>
        <tissue evidence="6">Testes</tissue>
    </source>
</reference>
<dbReference type="InterPro" id="IPR004843">
    <property type="entry name" value="Calcineurin-like_PHP"/>
</dbReference>
<evidence type="ECO:0000256" key="1">
    <source>
        <dbReference type="ARBA" id="ARBA00008234"/>
    </source>
</evidence>
<sequence>MVLLFVGTSYGSNIGRIWHVTDIHYEPNYTAGDYPASSCRDLDGGTPGYWGDYRCDSPWALVNSSVYAMRSIEENPDFIIWTGDDTPHVPDDNLSTDKVIDIITNVTTLLSETFPGTTVFPVFGNHDYHPKHMFPPMTNPVYSTIADLWSHWLGDYPAFNEKFRKVAYYTAQFTAGLRIVGLNTVYYYTSNKVTEDLEDPGDQFVWLESVLNQAATDGEKVGTLRILDDMMTLVDDMMSLVDDMMSLVEDMMPLVVNMMSLVVNMMSLVADMMSLVDDMMSLVDDMMLLVDNMMSLVDDMMSLVIDMMSLVVNMMSLVDDMMSLVDDMMPLVDNMMSLVDDMMSLVIDMMSLVVNMMSFVDDMMPLVDNMMSLVDDMMSLGVDKMSLVDDMMSLVGI</sequence>
<dbReference type="InterPro" id="IPR029052">
    <property type="entry name" value="Metallo-depent_PP-like"/>
</dbReference>
<gene>
    <name evidence="6" type="primary">LOC100372584</name>
</gene>
<organism evidence="5 6">
    <name type="scientific">Saccoglossus kowalevskii</name>
    <name type="common">Acorn worm</name>
    <dbReference type="NCBI Taxonomy" id="10224"/>
    <lineage>
        <taxon>Eukaryota</taxon>
        <taxon>Metazoa</taxon>
        <taxon>Hemichordata</taxon>
        <taxon>Enteropneusta</taxon>
        <taxon>Harrimaniidae</taxon>
        <taxon>Saccoglossus</taxon>
    </lineage>
</organism>
<proteinExistence type="inferred from homology"/>
<keyword evidence="3" id="KW-0325">Glycoprotein</keyword>
<dbReference type="PANTHER" id="PTHR10340">
    <property type="entry name" value="SPHINGOMYELIN PHOSPHODIESTERASE"/>
    <property type="match status" value="1"/>
</dbReference>
<evidence type="ECO:0000256" key="3">
    <source>
        <dbReference type="ARBA" id="ARBA00023180"/>
    </source>
</evidence>
<dbReference type="PANTHER" id="PTHR10340:SF57">
    <property type="entry name" value="METALLOPHOS DOMAIN-CONTAINING PROTEIN"/>
    <property type="match status" value="1"/>
</dbReference>
<dbReference type="SUPFAM" id="SSF56300">
    <property type="entry name" value="Metallo-dependent phosphatases"/>
    <property type="match status" value="1"/>
</dbReference>
<evidence type="ECO:0000313" key="5">
    <source>
        <dbReference type="Proteomes" id="UP000694865"/>
    </source>
</evidence>
<evidence type="ECO:0000313" key="6">
    <source>
        <dbReference type="RefSeq" id="XP_002737983.1"/>
    </source>
</evidence>
<accession>A0ABM0GV42</accession>
<keyword evidence="2" id="KW-0378">Hydrolase</keyword>
<dbReference type="RefSeq" id="XP_002737983.1">
    <property type="nucleotide sequence ID" value="XM_002737937.2"/>
</dbReference>
<name>A0ABM0GV42_SACKO</name>
<protein>
    <submittedName>
        <fullName evidence="6">Acid sphingomyelinase-like phosphodiesterase 3b-like</fullName>
    </submittedName>
</protein>
<dbReference type="Gene3D" id="3.60.21.10">
    <property type="match status" value="1"/>
</dbReference>